<dbReference type="STRING" id="1293598.IV56_GL001641"/>
<dbReference type="Gene3D" id="2.60.120.200">
    <property type="match status" value="1"/>
</dbReference>
<evidence type="ECO:0000313" key="2">
    <source>
        <dbReference type="EMBL" id="KRO16280.1"/>
    </source>
</evidence>
<reference evidence="2 3" key="1">
    <citation type="journal article" date="2015" name="Genome Announc.">
        <title>Expanding the biotechnology potential of lactobacilli through comparative genomics of 213 strains and associated genera.</title>
        <authorList>
            <person name="Sun Z."/>
            <person name="Harris H.M."/>
            <person name="McCann A."/>
            <person name="Guo C."/>
            <person name="Argimon S."/>
            <person name="Zhang W."/>
            <person name="Yang X."/>
            <person name="Jeffery I.B."/>
            <person name="Cooney J.C."/>
            <person name="Kagawa T.F."/>
            <person name="Liu W."/>
            <person name="Song Y."/>
            <person name="Salvetti E."/>
            <person name="Wrobel A."/>
            <person name="Rasinkangas P."/>
            <person name="Parkhill J."/>
            <person name="Rea M.C."/>
            <person name="O'Sullivan O."/>
            <person name="Ritari J."/>
            <person name="Douillard F.P."/>
            <person name="Paul Ross R."/>
            <person name="Yang R."/>
            <person name="Briner A.E."/>
            <person name="Felis G.E."/>
            <person name="de Vos W.M."/>
            <person name="Barrangou R."/>
            <person name="Klaenhammer T.R."/>
            <person name="Caufield P.W."/>
            <person name="Cui Y."/>
            <person name="Zhang H."/>
            <person name="O'Toole P.W."/>
        </authorList>
    </citation>
    <scope>NUCLEOTIDE SEQUENCE [LARGE SCALE GENOMIC DNA]</scope>
    <source>
        <strain evidence="2 3">DSM 24301</strain>
    </source>
</reference>
<comment type="caution">
    <text evidence="2">The sequence shown here is derived from an EMBL/GenBank/DDBJ whole genome shotgun (WGS) entry which is preliminary data.</text>
</comment>
<sequence>MGGSGHRIWPTTIMFKKMIALTLLFILFVSVKLNPVSAADVSTVPWGNRYFEPPRTNGRPGFIPFNQIFSPLQVSGNSANVIKSGQYDVGVEVNPQQAWQSGAMWSDAPIVDLSSSAFQASMNLFFGNVPVNFFSNPGDGMTFALTGVKPTVIGNNGASIGVWGSQEASAATGAANDAKTLKKSFVVAFDTYPNQNELDHSIWPGGGGPVRQYLAHGYPNQPSAYTTFGIPFIGSRVALDFPADAITKVPNNLADNAWHAFNVSWQRDADNGGGTLTYQFSTGGNLGLISKNIHWSNADVTRIFGTSKLYMGFTGSTGLNTEANVVSFRSIPGIVSASGEVELYKNNQVVTANTGLQSNDRVNYQYDLHAMSDGKQSWPISGTLTAVLSKASGISYLNTNGTRLTLGQTMPITATVGNTTVTLTAQLTALDTLTVTGIPQFPQGRDVKLSFTIPGQVDAMEPGIPPQQVKAQTGTVYGDNAQLIFETATADKLLSYQLIAPNKEVTQPEVPDGDLTLDSVPSFSFKKADGTNLSVADIFNQRYPGVANLMTDRSQWLLQQNTAQLKSIIVTDARNQSPGWNLSVEMGPFINKVTQQPLEQHPDDAGTAMIQMIMRNNVTTNTQLSYRIRDIHQVVPVTSAPPATKTGQNSVNISAAAAGIAIKRLPHIMAGTYTAQLTWMLATTPTG</sequence>
<dbReference type="InterPro" id="IPR013320">
    <property type="entry name" value="ConA-like_dom_sf"/>
</dbReference>
<organism evidence="2 3">
    <name type="scientific">Lacticaseibacillus saniviri JCM 17471 = DSM 24301</name>
    <dbReference type="NCBI Taxonomy" id="1293598"/>
    <lineage>
        <taxon>Bacteria</taxon>
        <taxon>Bacillati</taxon>
        <taxon>Bacillota</taxon>
        <taxon>Bacilli</taxon>
        <taxon>Lactobacillales</taxon>
        <taxon>Lactobacillaceae</taxon>
        <taxon>Lacticaseibacillus</taxon>
    </lineage>
</organism>
<dbReference type="InterPro" id="IPR027994">
    <property type="entry name" value="WxL_dom"/>
</dbReference>
<dbReference type="Pfam" id="PF13731">
    <property type="entry name" value="WxL"/>
    <property type="match status" value="1"/>
</dbReference>
<evidence type="ECO:0000259" key="1">
    <source>
        <dbReference type="Pfam" id="PF13731"/>
    </source>
</evidence>
<dbReference type="SUPFAM" id="SSF49899">
    <property type="entry name" value="Concanavalin A-like lectins/glucanases"/>
    <property type="match status" value="1"/>
</dbReference>
<proteinExistence type="predicted"/>
<dbReference type="AlphaFoldDB" id="A0A0R2MRR7"/>
<protein>
    <recommendedName>
        <fullName evidence="1">WxL domain-containing protein</fullName>
    </recommendedName>
</protein>
<dbReference type="PATRIC" id="fig|1293598.4.peg.1710"/>
<evidence type="ECO:0000313" key="3">
    <source>
        <dbReference type="Proteomes" id="UP000050969"/>
    </source>
</evidence>
<feature type="domain" description="WxL" evidence="1">
    <location>
        <begin position="503"/>
        <end position="685"/>
    </location>
</feature>
<name>A0A0R2MRR7_9LACO</name>
<dbReference type="EMBL" id="JQCE01000042">
    <property type="protein sequence ID" value="KRO16280.1"/>
    <property type="molecule type" value="Genomic_DNA"/>
</dbReference>
<keyword evidence="3" id="KW-1185">Reference proteome</keyword>
<gene>
    <name evidence="2" type="ORF">IV56_GL001641</name>
</gene>
<accession>A0A0R2MRR7</accession>
<dbReference type="Proteomes" id="UP000050969">
    <property type="component" value="Unassembled WGS sequence"/>
</dbReference>